<feature type="domain" description="VWFA" evidence="1">
    <location>
        <begin position="49"/>
        <end position="232"/>
    </location>
</feature>
<dbReference type="SMART" id="SM00327">
    <property type="entry name" value="VWA"/>
    <property type="match status" value="1"/>
</dbReference>
<accession>A0A382QF25</accession>
<dbReference type="InterPro" id="IPR051266">
    <property type="entry name" value="CLCR"/>
</dbReference>
<sequence>MIKENKMNIEMRWDKLVVPTETRCERNLLIELTALGQPKEKKKDRPPVNLALVIDRSGSMQGTYIEAAKIAAMGISDQLTNKDRLSLVSFDDKVITHFSNLSMDSKGRRRAKNSITELYTGCTTNLSAGWFEGAHCVTEAIDEGSFQKGHVLVLSDGMANEGIEDPEKLKMHAQELASRGVYTSAAGIGADYSPLQLDALAEGGEGRLHDTETAEDIIDVVLGELGEISNTVARNVELHIRSPRGVRLECLSSMREHRSGNLLQINLGMMQLNRMKTVALLTEVSKLSKGKELPFEAYVTWE</sequence>
<dbReference type="Gene3D" id="3.40.50.410">
    <property type="entry name" value="von Willebrand factor, type A domain"/>
    <property type="match status" value="1"/>
</dbReference>
<name>A0A382QF25_9ZZZZ</name>
<organism evidence="2">
    <name type="scientific">marine metagenome</name>
    <dbReference type="NCBI Taxonomy" id="408172"/>
    <lineage>
        <taxon>unclassified sequences</taxon>
        <taxon>metagenomes</taxon>
        <taxon>ecological metagenomes</taxon>
    </lineage>
</organism>
<dbReference type="EMBL" id="UINC01113748">
    <property type="protein sequence ID" value="SVC83560.1"/>
    <property type="molecule type" value="Genomic_DNA"/>
</dbReference>
<dbReference type="InterPro" id="IPR036465">
    <property type="entry name" value="vWFA_dom_sf"/>
</dbReference>
<dbReference type="PANTHER" id="PTHR10579:SF43">
    <property type="entry name" value="ZINC FINGER (C3HC4-TYPE RING FINGER) FAMILY PROTEIN"/>
    <property type="match status" value="1"/>
</dbReference>
<dbReference type="Pfam" id="PF00092">
    <property type="entry name" value="VWA"/>
    <property type="match status" value="1"/>
</dbReference>
<evidence type="ECO:0000259" key="1">
    <source>
        <dbReference type="PROSITE" id="PS50234"/>
    </source>
</evidence>
<reference evidence="2" key="1">
    <citation type="submission" date="2018-05" db="EMBL/GenBank/DDBJ databases">
        <authorList>
            <person name="Lanie J.A."/>
            <person name="Ng W.-L."/>
            <person name="Kazmierczak K.M."/>
            <person name="Andrzejewski T.M."/>
            <person name="Davidsen T.M."/>
            <person name="Wayne K.J."/>
            <person name="Tettelin H."/>
            <person name="Glass J.I."/>
            <person name="Rusch D."/>
            <person name="Podicherti R."/>
            <person name="Tsui H.-C.T."/>
            <person name="Winkler M.E."/>
        </authorList>
    </citation>
    <scope>NUCLEOTIDE SEQUENCE</scope>
</reference>
<dbReference type="InterPro" id="IPR002035">
    <property type="entry name" value="VWF_A"/>
</dbReference>
<feature type="non-terminal residue" evidence="2">
    <location>
        <position position="302"/>
    </location>
</feature>
<dbReference type="PROSITE" id="PS50234">
    <property type="entry name" value="VWFA"/>
    <property type="match status" value="1"/>
</dbReference>
<dbReference type="AlphaFoldDB" id="A0A382QF25"/>
<dbReference type="PANTHER" id="PTHR10579">
    <property type="entry name" value="CALCIUM-ACTIVATED CHLORIDE CHANNEL REGULATOR"/>
    <property type="match status" value="1"/>
</dbReference>
<evidence type="ECO:0000313" key="2">
    <source>
        <dbReference type="EMBL" id="SVC83560.1"/>
    </source>
</evidence>
<protein>
    <recommendedName>
        <fullName evidence="1">VWFA domain-containing protein</fullName>
    </recommendedName>
</protein>
<gene>
    <name evidence="2" type="ORF">METZ01_LOCUS336414</name>
</gene>
<proteinExistence type="predicted"/>
<dbReference type="SUPFAM" id="SSF53300">
    <property type="entry name" value="vWA-like"/>
    <property type="match status" value="1"/>
</dbReference>